<gene>
    <name evidence="1" type="ORF">WKW82_23730</name>
</gene>
<reference evidence="1 2" key="1">
    <citation type="submission" date="2024-03" db="EMBL/GenBank/DDBJ databases">
        <title>Novel species of the genus Variovorax.</title>
        <authorList>
            <person name="Liu Q."/>
            <person name="Xin Y.-H."/>
        </authorList>
    </citation>
    <scope>NUCLEOTIDE SEQUENCE [LARGE SCALE GENOMIC DNA]</scope>
    <source>
        <strain evidence="1 2">KACC 18900</strain>
    </source>
</reference>
<accession>A0ABU8WQ55</accession>
<dbReference type="RefSeq" id="WP_340344799.1">
    <property type="nucleotide sequence ID" value="NZ_JBBKZT010000011.1"/>
</dbReference>
<keyword evidence="2" id="KW-1185">Reference proteome</keyword>
<protein>
    <submittedName>
        <fullName evidence="1">Uncharacterized protein</fullName>
    </submittedName>
</protein>
<name>A0ABU8WQ55_9BURK</name>
<sequence>MTYVLEKIQPIDAEKILRDAEPNRPISLSLLNEQYFKNNQDLNWAIDRSRNMYLLGAPVKPWQEVGPGFLFYFKGVLQEFNLQSHFHGNLVIFPGGPSPTTIPSIEFKEELTAAFAVFGRQGLGPNDGNPGNDLLNAITPEFQEGDL</sequence>
<dbReference type="Proteomes" id="UP001385892">
    <property type="component" value="Unassembled WGS sequence"/>
</dbReference>
<comment type="caution">
    <text evidence="1">The sequence shown here is derived from an EMBL/GenBank/DDBJ whole genome shotgun (WGS) entry which is preliminary data.</text>
</comment>
<evidence type="ECO:0000313" key="2">
    <source>
        <dbReference type="Proteomes" id="UP001385892"/>
    </source>
</evidence>
<evidence type="ECO:0000313" key="1">
    <source>
        <dbReference type="EMBL" id="MEJ8849677.1"/>
    </source>
</evidence>
<organism evidence="1 2">
    <name type="scientific">Variovorax rhizosphaerae</name>
    <dbReference type="NCBI Taxonomy" id="1836200"/>
    <lineage>
        <taxon>Bacteria</taxon>
        <taxon>Pseudomonadati</taxon>
        <taxon>Pseudomonadota</taxon>
        <taxon>Betaproteobacteria</taxon>
        <taxon>Burkholderiales</taxon>
        <taxon>Comamonadaceae</taxon>
        <taxon>Variovorax</taxon>
    </lineage>
</organism>
<dbReference type="EMBL" id="JBBKZT010000011">
    <property type="protein sequence ID" value="MEJ8849677.1"/>
    <property type="molecule type" value="Genomic_DNA"/>
</dbReference>
<proteinExistence type="predicted"/>